<feature type="domain" description="Polymerase nucleotidyl transferase" evidence="1">
    <location>
        <begin position="13"/>
        <end position="103"/>
    </location>
</feature>
<dbReference type="GO" id="GO:0016779">
    <property type="term" value="F:nucleotidyltransferase activity"/>
    <property type="evidence" value="ECO:0007669"/>
    <property type="project" value="InterPro"/>
</dbReference>
<comment type="caution">
    <text evidence="2">The sequence shown here is derived from an EMBL/GenBank/DDBJ whole genome shotgun (WGS) entry which is preliminary data.</text>
</comment>
<proteinExistence type="predicted"/>
<evidence type="ECO:0000313" key="3">
    <source>
        <dbReference type="Proteomes" id="UP000215215"/>
    </source>
</evidence>
<dbReference type="Pfam" id="PF01909">
    <property type="entry name" value="NTP_transf_2"/>
    <property type="match status" value="1"/>
</dbReference>
<evidence type="ECO:0000259" key="1">
    <source>
        <dbReference type="Pfam" id="PF01909"/>
    </source>
</evidence>
<dbReference type="Gene3D" id="3.30.460.10">
    <property type="entry name" value="Beta Polymerase, domain 2"/>
    <property type="match status" value="1"/>
</dbReference>
<dbReference type="EMBL" id="NOZQ01000209">
    <property type="protein sequence ID" value="OYD13992.1"/>
    <property type="molecule type" value="Genomic_DNA"/>
</dbReference>
<protein>
    <recommendedName>
        <fullName evidence="1">Polymerase nucleotidyl transferase domain-containing protein</fullName>
    </recommendedName>
</protein>
<dbReference type="Proteomes" id="UP000215215">
    <property type="component" value="Unassembled WGS sequence"/>
</dbReference>
<evidence type="ECO:0000313" key="2">
    <source>
        <dbReference type="EMBL" id="OYD13992.1"/>
    </source>
</evidence>
<organism evidence="2 3">
    <name type="scientific">candidate division WOR-3 bacterium JGI_Cruoil_03_44_89</name>
    <dbReference type="NCBI Taxonomy" id="1973748"/>
    <lineage>
        <taxon>Bacteria</taxon>
        <taxon>Bacteria division WOR-3</taxon>
    </lineage>
</organism>
<dbReference type="InterPro" id="IPR043519">
    <property type="entry name" value="NT_sf"/>
</dbReference>
<name>A0A235BP79_UNCW3</name>
<sequence>MKSILKKTLKEVVAKITKHLNPEKIILFGSYAYGKPGEDSDLDLFIVMESDERASKRRIKVSRLFWDRQMPMDFVVKTPSEVSERLAMGDPFVKKIIEKGKILYERKIN</sequence>
<dbReference type="CDD" id="cd05403">
    <property type="entry name" value="NT_KNTase_like"/>
    <property type="match status" value="1"/>
</dbReference>
<gene>
    <name evidence="2" type="ORF">CH333_09285</name>
</gene>
<dbReference type="AlphaFoldDB" id="A0A235BP79"/>
<dbReference type="SUPFAM" id="SSF81301">
    <property type="entry name" value="Nucleotidyltransferase"/>
    <property type="match status" value="1"/>
</dbReference>
<dbReference type="PANTHER" id="PTHR33933">
    <property type="entry name" value="NUCLEOTIDYLTRANSFERASE"/>
    <property type="match status" value="1"/>
</dbReference>
<dbReference type="PANTHER" id="PTHR33933:SF1">
    <property type="entry name" value="PROTEIN ADENYLYLTRANSFERASE MNTA-RELATED"/>
    <property type="match status" value="1"/>
</dbReference>
<reference evidence="2 3" key="1">
    <citation type="submission" date="2017-07" db="EMBL/GenBank/DDBJ databases">
        <title>Recovery of genomes from metagenomes via a dereplication, aggregation, and scoring strategy.</title>
        <authorList>
            <person name="Sieber C.M."/>
            <person name="Probst A.J."/>
            <person name="Sharrar A."/>
            <person name="Thomas B.C."/>
            <person name="Hess M."/>
            <person name="Tringe S.G."/>
            <person name="Banfield J.F."/>
        </authorList>
    </citation>
    <scope>NUCLEOTIDE SEQUENCE [LARGE SCALE GENOMIC DNA]</scope>
    <source>
        <strain evidence="2">JGI_Cruoil_03_44_89</strain>
    </source>
</reference>
<dbReference type="InterPro" id="IPR002934">
    <property type="entry name" value="Polymerase_NTP_transf_dom"/>
</dbReference>
<accession>A0A235BP79</accession>
<dbReference type="InterPro" id="IPR052548">
    <property type="entry name" value="Type_VII_TA_antitoxin"/>
</dbReference>